<dbReference type="InterPro" id="IPR000719">
    <property type="entry name" value="Prot_kinase_dom"/>
</dbReference>
<dbReference type="Pfam" id="PF00069">
    <property type="entry name" value="Pkinase"/>
    <property type="match status" value="1"/>
</dbReference>
<feature type="domain" description="Protein kinase" evidence="7">
    <location>
        <begin position="83"/>
        <end position="380"/>
    </location>
</feature>
<dbReference type="InterPro" id="IPR011009">
    <property type="entry name" value="Kinase-like_dom_sf"/>
</dbReference>
<dbReference type="CDD" id="cd14014">
    <property type="entry name" value="STKc_PknB_like"/>
    <property type="match status" value="1"/>
</dbReference>
<feature type="binding site" evidence="5">
    <location>
        <position position="113"/>
    </location>
    <ligand>
        <name>ATP</name>
        <dbReference type="ChEBI" id="CHEBI:30616"/>
    </ligand>
</feature>
<dbReference type="GO" id="GO:0005524">
    <property type="term" value="F:ATP binding"/>
    <property type="evidence" value="ECO:0007669"/>
    <property type="project" value="UniProtKB-UniRule"/>
</dbReference>
<sequence length="926" mass="103171">MSVKLPSVETVFSEAIEIVSKAERSDFLERACGGDAALRRQVESLLDAHIRAGGFLQTATEADTLTLGSAPSADSLGAAIGPYKLLEAIGEGGMGVVYMAEQTHPVRRKVALKLIKPGMDSKQIIARFEVERQALAMMDHPNIARVHDAGATDDGRPYFVMELVHGLPITEYCDRERLSIPERLELFVLVCRAVQHAHQKGIIHRDLKPSNILVTVVDGSAVPKIIDFGIAKATGQTLTDKTCFTAFAQFVGTPMYMSPEQAELAGVDVDTRSDVYSLGVLLYELLTGTAPFDSETFRKAAFDEIRRIVREEEPPKPSTRLSSLGATQSTISANRKADARRLDRSVRGDLDWIVMKALDKKRQRRYETANDFAADVMRYLTDKPVEACPPSSWYRFTKYTRRHRMAITTSAVVATILVLAVVGLTVSLLAISREQAKAKGRLVLARRAVDEMYTEVAEKWFARQPRLTQVQREFLEKALAFYERFAAEEGDDSGVRLEAARAGLRTGTIQDKLGRPERAEAARRQAIERLEDLVGCHPDRAEYSAELSDALGTLGRQYAMDARSAEAEPLLTRAVVTYDSLVARLPDVRKYRLGLAQSLGAKGDLRVAQGRWQEAESDVRRGREILLKLLADAPRDRDCLRSLAARDMSLGSVLHGTDQYREAEEADRLAVTRFDALLVGDPTEADLRHRLAVSLDNHALSLEITGRRDDSIASSRRGEELLRSLISEFPDVPEYRAHLAKCEQALVLKLRVAGRLGEAIQTGELAVQVGEALVREHPAVLEYRVTLARSLEALADICSAWRGERFYDPPRALELARRAVEVAPDDGEAWQSLGWAQYRSGDWTGCIKSLEKQKDYSRLGDFVAVMAYWRLGDQARARAMFARCDEWLRGYETHSNGSKYPEPPLFRRFRDEAATLLGTESPERGR</sequence>
<evidence type="ECO:0000313" key="9">
    <source>
        <dbReference type="Proteomes" id="UP000186309"/>
    </source>
</evidence>
<keyword evidence="6" id="KW-1133">Transmembrane helix</keyword>
<gene>
    <name evidence="8" type="primary">pknB_9</name>
    <name evidence="8" type="ORF">BSF38_01902</name>
</gene>
<dbReference type="GO" id="GO:0004674">
    <property type="term" value="F:protein serine/threonine kinase activity"/>
    <property type="evidence" value="ECO:0007669"/>
    <property type="project" value="UniProtKB-EC"/>
</dbReference>
<dbReference type="InterPro" id="IPR017441">
    <property type="entry name" value="Protein_kinase_ATP_BS"/>
</dbReference>
<name>A0A1U7CNB8_9BACT</name>
<dbReference type="PROSITE" id="PS50011">
    <property type="entry name" value="PROTEIN_KINASE_DOM"/>
    <property type="match status" value="1"/>
</dbReference>
<dbReference type="SMART" id="SM00220">
    <property type="entry name" value="S_TKc"/>
    <property type="match status" value="1"/>
</dbReference>
<dbReference type="Gene3D" id="1.25.40.10">
    <property type="entry name" value="Tetratricopeptide repeat domain"/>
    <property type="match status" value="2"/>
</dbReference>
<dbReference type="KEGG" id="pbor:BSF38_01902"/>
<evidence type="ECO:0000256" key="5">
    <source>
        <dbReference type="PROSITE-ProRule" id="PRU10141"/>
    </source>
</evidence>
<dbReference type="Gene3D" id="3.30.200.20">
    <property type="entry name" value="Phosphorylase Kinase, domain 1"/>
    <property type="match status" value="1"/>
</dbReference>
<evidence type="ECO:0000256" key="1">
    <source>
        <dbReference type="ARBA" id="ARBA00022679"/>
    </source>
</evidence>
<keyword evidence="4 5" id="KW-0067">ATP-binding</keyword>
<dbReference type="AlphaFoldDB" id="A0A1U7CNB8"/>
<proteinExistence type="predicted"/>
<dbReference type="PANTHER" id="PTHR43289:SF6">
    <property type="entry name" value="SERINE_THREONINE-PROTEIN KINASE NEKL-3"/>
    <property type="match status" value="1"/>
</dbReference>
<evidence type="ECO:0000256" key="4">
    <source>
        <dbReference type="ARBA" id="ARBA00022840"/>
    </source>
</evidence>
<dbReference type="Gene3D" id="1.10.510.10">
    <property type="entry name" value="Transferase(Phosphotransferase) domain 1"/>
    <property type="match status" value="1"/>
</dbReference>
<evidence type="ECO:0000256" key="3">
    <source>
        <dbReference type="ARBA" id="ARBA00022777"/>
    </source>
</evidence>
<keyword evidence="9" id="KW-1185">Reference proteome</keyword>
<protein>
    <submittedName>
        <fullName evidence="8">Serine/threonine-protein kinase PknB</fullName>
        <ecNumber evidence="8">2.7.11.1</ecNumber>
    </submittedName>
</protein>
<keyword evidence="6" id="KW-0472">Membrane</keyword>
<keyword evidence="3 8" id="KW-0418">Kinase</keyword>
<evidence type="ECO:0000313" key="8">
    <source>
        <dbReference type="EMBL" id="APW60434.1"/>
    </source>
</evidence>
<evidence type="ECO:0000259" key="7">
    <source>
        <dbReference type="PROSITE" id="PS50011"/>
    </source>
</evidence>
<keyword evidence="1 8" id="KW-0808">Transferase</keyword>
<dbReference type="PROSITE" id="PS00108">
    <property type="entry name" value="PROTEIN_KINASE_ST"/>
    <property type="match status" value="1"/>
</dbReference>
<dbReference type="InterPro" id="IPR008271">
    <property type="entry name" value="Ser/Thr_kinase_AS"/>
</dbReference>
<dbReference type="InterPro" id="IPR011990">
    <property type="entry name" value="TPR-like_helical_dom_sf"/>
</dbReference>
<dbReference type="SUPFAM" id="SSF56112">
    <property type="entry name" value="Protein kinase-like (PK-like)"/>
    <property type="match status" value="1"/>
</dbReference>
<reference evidence="9" key="1">
    <citation type="submission" date="2016-12" db="EMBL/GenBank/DDBJ databases">
        <title>Comparative genomics of four Isosphaeraceae planctomycetes: a common pool of plasmids and glycoside hydrolase genes.</title>
        <authorList>
            <person name="Ivanova A."/>
        </authorList>
    </citation>
    <scope>NUCLEOTIDE SEQUENCE [LARGE SCALE GENOMIC DNA]</scope>
    <source>
        <strain evidence="9">PX4</strain>
    </source>
</reference>
<dbReference type="EMBL" id="CP019082">
    <property type="protein sequence ID" value="APW60434.1"/>
    <property type="molecule type" value="Genomic_DNA"/>
</dbReference>
<dbReference type="STRING" id="1387353.BSF38_01902"/>
<keyword evidence="2 5" id="KW-0547">Nucleotide-binding</keyword>
<evidence type="ECO:0000256" key="2">
    <source>
        <dbReference type="ARBA" id="ARBA00022741"/>
    </source>
</evidence>
<evidence type="ECO:0000256" key="6">
    <source>
        <dbReference type="SAM" id="Phobius"/>
    </source>
</evidence>
<organism evidence="8 9">
    <name type="scientific">Paludisphaera borealis</name>
    <dbReference type="NCBI Taxonomy" id="1387353"/>
    <lineage>
        <taxon>Bacteria</taxon>
        <taxon>Pseudomonadati</taxon>
        <taxon>Planctomycetota</taxon>
        <taxon>Planctomycetia</taxon>
        <taxon>Isosphaerales</taxon>
        <taxon>Isosphaeraceae</taxon>
        <taxon>Paludisphaera</taxon>
    </lineage>
</organism>
<dbReference type="PROSITE" id="PS00107">
    <property type="entry name" value="PROTEIN_KINASE_ATP"/>
    <property type="match status" value="1"/>
</dbReference>
<dbReference type="PANTHER" id="PTHR43289">
    <property type="entry name" value="MITOGEN-ACTIVATED PROTEIN KINASE KINASE KINASE 20-RELATED"/>
    <property type="match status" value="1"/>
</dbReference>
<accession>A0A1U7CNB8</accession>
<dbReference type="SUPFAM" id="SSF48452">
    <property type="entry name" value="TPR-like"/>
    <property type="match status" value="1"/>
</dbReference>
<feature type="transmembrane region" description="Helical" evidence="6">
    <location>
        <begin position="405"/>
        <end position="431"/>
    </location>
</feature>
<dbReference type="Proteomes" id="UP000186309">
    <property type="component" value="Chromosome"/>
</dbReference>
<dbReference type="EC" id="2.7.11.1" evidence="8"/>
<dbReference type="RefSeq" id="WP_076345066.1">
    <property type="nucleotide sequence ID" value="NZ_CP019082.1"/>
</dbReference>
<dbReference type="OrthoDB" id="258731at2"/>
<keyword evidence="6" id="KW-0812">Transmembrane</keyword>